<protein>
    <recommendedName>
        <fullName evidence="2">Glycosyltransferase</fullName>
    </recommendedName>
</protein>
<dbReference type="InterPro" id="IPR029044">
    <property type="entry name" value="Nucleotide-diphossugar_trans"/>
</dbReference>
<dbReference type="EMBL" id="MN738884">
    <property type="protein sequence ID" value="QHT29859.1"/>
    <property type="molecule type" value="Genomic_DNA"/>
</dbReference>
<dbReference type="SUPFAM" id="SSF53448">
    <property type="entry name" value="Nucleotide-diphospho-sugar transferases"/>
    <property type="match status" value="1"/>
</dbReference>
<accession>A0A6C0ENH0</accession>
<organism evidence="1">
    <name type="scientific">viral metagenome</name>
    <dbReference type="NCBI Taxonomy" id="1070528"/>
    <lineage>
        <taxon>unclassified sequences</taxon>
        <taxon>metagenomes</taxon>
        <taxon>organismal metagenomes</taxon>
    </lineage>
</organism>
<evidence type="ECO:0000313" key="1">
    <source>
        <dbReference type="EMBL" id="QHT29859.1"/>
    </source>
</evidence>
<proteinExistence type="predicted"/>
<name>A0A6C0ENH0_9ZZZZ</name>
<reference evidence="1" key="1">
    <citation type="journal article" date="2020" name="Nature">
        <title>Giant virus diversity and host interactions through global metagenomics.</title>
        <authorList>
            <person name="Schulz F."/>
            <person name="Roux S."/>
            <person name="Paez-Espino D."/>
            <person name="Jungbluth S."/>
            <person name="Walsh D.A."/>
            <person name="Denef V.J."/>
            <person name="McMahon K.D."/>
            <person name="Konstantinidis K.T."/>
            <person name="Eloe-Fadrosh E.A."/>
            <person name="Kyrpides N.C."/>
            <person name="Woyke T."/>
        </authorList>
    </citation>
    <scope>NUCLEOTIDE SEQUENCE</scope>
    <source>
        <strain evidence="1">GVMAG-M-3300009068-24</strain>
    </source>
</reference>
<sequence length="235" mass="26771">MIVIYRFSDKGYPKNKPDYVTKRGCILHALRVFNGHPFYVIADNTSDESYAFLMEHVPDSSNKVIRTTLSNAGAYMYAVKFAIDTFHDDDVVYLAEDDYVYTPDAPGILAEGIAISDYVSGYDHPDKYVNHNEGGPNPFIQDGGEVTRVLLTANHHWKYTNSCCMTFACKVKTLKADWDVYMKYCNGTHPHDFPLFCELVQHRGRRLISAIPGVSTHGETQWLSPLVDWEEIMNR</sequence>
<dbReference type="AlphaFoldDB" id="A0A6C0ENH0"/>
<evidence type="ECO:0008006" key="2">
    <source>
        <dbReference type="Google" id="ProtNLM"/>
    </source>
</evidence>